<evidence type="ECO:0000256" key="7">
    <source>
        <dbReference type="SAM" id="SignalP"/>
    </source>
</evidence>
<evidence type="ECO:0000256" key="2">
    <source>
        <dbReference type="ARBA" id="ARBA00022617"/>
    </source>
</evidence>
<protein>
    <submittedName>
        <fullName evidence="9">Cytochrome c</fullName>
    </submittedName>
</protein>
<evidence type="ECO:0000256" key="4">
    <source>
        <dbReference type="ARBA" id="ARBA00022982"/>
    </source>
</evidence>
<accession>A0A1H4GE18</accession>
<reference evidence="9 10" key="1">
    <citation type="submission" date="2016-10" db="EMBL/GenBank/DDBJ databases">
        <authorList>
            <person name="de Groot N.N."/>
        </authorList>
    </citation>
    <scope>NUCLEOTIDE SEQUENCE [LARGE SCALE GENOMIC DNA]</scope>
    <source>
        <strain evidence="9 10">DSM 21228</strain>
    </source>
</reference>
<keyword evidence="2 6" id="KW-0349">Heme</keyword>
<proteinExistence type="predicted"/>
<dbReference type="PANTHER" id="PTHR33751">
    <property type="entry name" value="CBB3-TYPE CYTOCHROME C OXIDASE SUBUNIT FIXP"/>
    <property type="match status" value="1"/>
</dbReference>
<dbReference type="RefSeq" id="WP_093070536.1">
    <property type="nucleotide sequence ID" value="NZ_FNQP01000031.1"/>
</dbReference>
<dbReference type="InterPro" id="IPR009056">
    <property type="entry name" value="Cyt_c-like_dom"/>
</dbReference>
<dbReference type="STRING" id="525918.SAMN05660964_03388"/>
<dbReference type="PROSITE" id="PS51007">
    <property type="entry name" value="CYTC"/>
    <property type="match status" value="1"/>
</dbReference>
<dbReference type="Proteomes" id="UP000199397">
    <property type="component" value="Unassembled WGS sequence"/>
</dbReference>
<keyword evidence="4" id="KW-0249">Electron transport</keyword>
<evidence type="ECO:0000313" key="10">
    <source>
        <dbReference type="Proteomes" id="UP000199397"/>
    </source>
</evidence>
<dbReference type="SUPFAM" id="SSF46626">
    <property type="entry name" value="Cytochrome c"/>
    <property type="match status" value="1"/>
</dbReference>
<dbReference type="InterPro" id="IPR050597">
    <property type="entry name" value="Cytochrome_c_Oxidase_Subunit"/>
</dbReference>
<evidence type="ECO:0000313" key="9">
    <source>
        <dbReference type="EMBL" id="SEB07148.1"/>
    </source>
</evidence>
<evidence type="ECO:0000256" key="6">
    <source>
        <dbReference type="PROSITE-ProRule" id="PRU00433"/>
    </source>
</evidence>
<name>A0A1H4GE18_9GAMM</name>
<dbReference type="GO" id="GO:0046872">
    <property type="term" value="F:metal ion binding"/>
    <property type="evidence" value="ECO:0007669"/>
    <property type="project" value="UniProtKB-KW"/>
</dbReference>
<dbReference type="InterPro" id="IPR036909">
    <property type="entry name" value="Cyt_c-like_dom_sf"/>
</dbReference>
<dbReference type="PROSITE" id="PS51257">
    <property type="entry name" value="PROKAR_LIPOPROTEIN"/>
    <property type="match status" value="1"/>
</dbReference>
<gene>
    <name evidence="9" type="ORF">SAMN05660964_03388</name>
</gene>
<feature type="domain" description="Cytochrome c" evidence="8">
    <location>
        <begin position="83"/>
        <end position="162"/>
    </location>
</feature>
<dbReference type="GO" id="GO:0009055">
    <property type="term" value="F:electron transfer activity"/>
    <property type="evidence" value="ECO:0007669"/>
    <property type="project" value="InterPro"/>
</dbReference>
<keyword evidence="3 6" id="KW-0479">Metal-binding</keyword>
<keyword evidence="1" id="KW-0813">Transport</keyword>
<dbReference type="AlphaFoldDB" id="A0A1H4GE18"/>
<organism evidence="9 10">
    <name type="scientific">Thiothrix caldifontis</name>
    <dbReference type="NCBI Taxonomy" id="525918"/>
    <lineage>
        <taxon>Bacteria</taxon>
        <taxon>Pseudomonadati</taxon>
        <taxon>Pseudomonadota</taxon>
        <taxon>Gammaproteobacteria</taxon>
        <taxon>Thiotrichales</taxon>
        <taxon>Thiotrichaceae</taxon>
        <taxon>Thiothrix</taxon>
    </lineage>
</organism>
<dbReference type="EMBL" id="FNQP01000031">
    <property type="protein sequence ID" value="SEB07148.1"/>
    <property type="molecule type" value="Genomic_DNA"/>
</dbReference>
<evidence type="ECO:0000256" key="1">
    <source>
        <dbReference type="ARBA" id="ARBA00022448"/>
    </source>
</evidence>
<keyword evidence="10" id="KW-1185">Reference proteome</keyword>
<sequence length="163" mass="17601">MKLNTILLPLLLVSCIGTVQADEKKAVEKVAKAVEAKTVEAKAPAADSVSKDELREMIRELIQEEMANLQPTSNTDSKPVAPAHAAKAGEILAHTCAGCHGTNGTLENEAFMPLAGMPEQEFVKTMLDFRDGARQSTLMGTVANGLSEQQIRDMARYFMEVSP</sequence>
<evidence type="ECO:0000256" key="5">
    <source>
        <dbReference type="ARBA" id="ARBA00023004"/>
    </source>
</evidence>
<keyword evidence="7" id="KW-0732">Signal</keyword>
<dbReference type="GO" id="GO:0020037">
    <property type="term" value="F:heme binding"/>
    <property type="evidence" value="ECO:0007669"/>
    <property type="project" value="InterPro"/>
</dbReference>
<feature type="chain" id="PRO_5011587267" evidence="7">
    <location>
        <begin position="22"/>
        <end position="163"/>
    </location>
</feature>
<dbReference type="Pfam" id="PF00034">
    <property type="entry name" value="Cytochrom_C"/>
    <property type="match status" value="1"/>
</dbReference>
<keyword evidence="5 6" id="KW-0408">Iron</keyword>
<evidence type="ECO:0000256" key="3">
    <source>
        <dbReference type="ARBA" id="ARBA00022723"/>
    </source>
</evidence>
<evidence type="ECO:0000259" key="8">
    <source>
        <dbReference type="PROSITE" id="PS51007"/>
    </source>
</evidence>
<feature type="signal peptide" evidence="7">
    <location>
        <begin position="1"/>
        <end position="21"/>
    </location>
</feature>
<dbReference type="PANTHER" id="PTHR33751:SF9">
    <property type="entry name" value="CYTOCHROME C4"/>
    <property type="match status" value="1"/>
</dbReference>
<dbReference type="Gene3D" id="1.10.760.10">
    <property type="entry name" value="Cytochrome c-like domain"/>
    <property type="match status" value="1"/>
</dbReference>